<dbReference type="GeneID" id="34523526"/>
<dbReference type="RefSeq" id="XP_022462137.1">
    <property type="nucleotide sequence ID" value="XM_022611549.1"/>
</dbReference>
<dbReference type="InterPro" id="IPR022036">
    <property type="entry name" value="DUF3605"/>
</dbReference>
<accession>J7S3A4</accession>
<organism evidence="1 2">
    <name type="scientific">Huiozyma naganishii (strain ATCC MYA-139 / BCRC 22969 / CBS 8797 / KCTC 17520 / NBRC 10181 / NCYC 3082 / Yp74L-3)</name>
    <name type="common">Yeast</name>
    <name type="synonym">Kazachstania naganishii</name>
    <dbReference type="NCBI Taxonomy" id="1071383"/>
    <lineage>
        <taxon>Eukaryota</taxon>
        <taxon>Fungi</taxon>
        <taxon>Dikarya</taxon>
        <taxon>Ascomycota</taxon>
        <taxon>Saccharomycotina</taxon>
        <taxon>Saccharomycetes</taxon>
        <taxon>Saccharomycetales</taxon>
        <taxon>Saccharomycetaceae</taxon>
        <taxon>Huiozyma</taxon>
    </lineage>
</organism>
<dbReference type="GO" id="GO:0006044">
    <property type="term" value="P:N-acetylglucosamine metabolic process"/>
    <property type="evidence" value="ECO:0007669"/>
    <property type="project" value="TreeGrafter"/>
</dbReference>
<keyword evidence="2" id="KW-1185">Reference proteome</keyword>
<dbReference type="PANTHER" id="PTHR35020">
    <property type="entry name" value="N-ACETYLGLUCOSAMINE-INDUCED PROTEIN 1"/>
    <property type="match status" value="1"/>
</dbReference>
<reference evidence="1 2" key="1">
    <citation type="journal article" date="2011" name="Proc. Natl. Acad. Sci. U.S.A.">
        <title>Evolutionary erosion of yeast sex chromosomes by mating-type switching accidents.</title>
        <authorList>
            <person name="Gordon J.L."/>
            <person name="Armisen D."/>
            <person name="Proux-Wera E."/>
            <person name="Oheigeartaigh S.S."/>
            <person name="Byrne K.P."/>
            <person name="Wolfe K.H."/>
        </authorList>
    </citation>
    <scope>NUCLEOTIDE SEQUENCE [LARGE SCALE GENOMIC DNA]</scope>
    <source>
        <strain evidence="2">ATCC MYA-139 / BCRC 22969 / CBS 8797 / CCRC 22969 / KCTC 17520 / NBRC 10181 / NCYC 3082</strain>
    </source>
</reference>
<proteinExistence type="predicted"/>
<dbReference type="Pfam" id="PF12239">
    <property type="entry name" value="DUF3605"/>
    <property type="match status" value="1"/>
</dbReference>
<evidence type="ECO:0000313" key="2">
    <source>
        <dbReference type="Proteomes" id="UP000006310"/>
    </source>
</evidence>
<dbReference type="GO" id="GO:0005737">
    <property type="term" value="C:cytoplasm"/>
    <property type="evidence" value="ECO:0007669"/>
    <property type="project" value="TreeGrafter"/>
</dbReference>
<name>J7S3A4_HUIN7</name>
<dbReference type="EMBL" id="HE978314">
    <property type="protein sequence ID" value="CCK67891.1"/>
    <property type="molecule type" value="Genomic_DNA"/>
</dbReference>
<dbReference type="Proteomes" id="UP000006310">
    <property type="component" value="Chromosome 1"/>
</dbReference>
<dbReference type="KEGG" id="kng:KNAG_0A02020"/>
<dbReference type="eggNOG" id="ENOG502S263">
    <property type="taxonomic scope" value="Eukaryota"/>
</dbReference>
<sequence>MSEKSLLLSNIATERITWGEIKQIIGSRQLHKLRRSKDEALKYQAHKDNLAAKHVSMPEYLLNHHHWDAAELAELNEEKYPTDEQKTEHLFEDNSLYKVTKNDFPYFYELSVLHLLVWSKIEMPVYANDNTANDTSFTITNKFPDANEAVVNRIDQFLAKTLHSKYGMEKGRDYVWFVNYSHLQSVRAISHLHLLIKGKDEAAKEQITRELLEQNAFKPL</sequence>
<dbReference type="OMA" id="YHDWEDL"/>
<dbReference type="OrthoDB" id="10053431at2759"/>
<gene>
    <name evidence="1" type="primary">KNAG0A02020</name>
    <name evidence="1" type="ordered locus">KNAG_0A02020</name>
</gene>
<dbReference type="PANTHER" id="PTHR35020:SF2">
    <property type="entry name" value="N-ACETYLGLUCOSAMINE-INDUCED PROTEIN 1"/>
    <property type="match status" value="1"/>
</dbReference>
<protein>
    <submittedName>
        <fullName evidence="1">Uncharacterized protein</fullName>
    </submittedName>
</protein>
<dbReference type="HOGENOM" id="CLU_075862_2_1_1"/>
<reference evidence="2" key="2">
    <citation type="submission" date="2012-08" db="EMBL/GenBank/DDBJ databases">
        <title>Genome sequence of Kazachstania naganishii.</title>
        <authorList>
            <person name="Gordon J.L."/>
            <person name="Armisen D."/>
            <person name="Proux-Wera E."/>
            <person name="OhEigeartaigh S.S."/>
            <person name="Byrne K.P."/>
            <person name="Wolfe K.H."/>
        </authorList>
    </citation>
    <scope>NUCLEOTIDE SEQUENCE [LARGE SCALE GENOMIC DNA]</scope>
    <source>
        <strain evidence="2">ATCC MYA-139 / BCRC 22969 / CBS 8797 / CCRC 22969 / KCTC 17520 / NBRC 10181 / NCYC 3082</strain>
    </source>
</reference>
<evidence type="ECO:0000313" key="1">
    <source>
        <dbReference type="EMBL" id="CCK67891.1"/>
    </source>
</evidence>
<dbReference type="AlphaFoldDB" id="J7S3A4"/>